<dbReference type="InterPro" id="IPR036568">
    <property type="entry name" value="GGCT-like_sf"/>
</dbReference>
<dbReference type="InterPro" id="IPR039126">
    <property type="entry name" value="GGACT"/>
</dbReference>
<feature type="active site" description="Proton acceptor" evidence="2">
    <location>
        <position position="106"/>
    </location>
</feature>
<dbReference type="AlphaFoldDB" id="A0A8S1A3P6"/>
<dbReference type="GO" id="GO:0061929">
    <property type="term" value="F:gamma-glutamylaminecyclotransferase activity"/>
    <property type="evidence" value="ECO:0007669"/>
    <property type="project" value="InterPro"/>
</dbReference>
<protein>
    <recommendedName>
        <fullName evidence="3">Gamma-glutamylcyclotransferase family protein</fullName>
    </recommendedName>
</protein>
<dbReference type="GO" id="GO:0005829">
    <property type="term" value="C:cytosol"/>
    <property type="evidence" value="ECO:0007669"/>
    <property type="project" value="TreeGrafter"/>
</dbReference>
<dbReference type="OrthoDB" id="113620at2759"/>
<accession>A0A8S1A3P6</accession>
<dbReference type="InterPro" id="IPR013024">
    <property type="entry name" value="GGCT-like"/>
</dbReference>
<organism evidence="5 6">
    <name type="scientific">Arctia plantaginis</name>
    <name type="common">Wood tiger moth</name>
    <name type="synonym">Phalaena plantaginis</name>
    <dbReference type="NCBI Taxonomy" id="874455"/>
    <lineage>
        <taxon>Eukaryota</taxon>
        <taxon>Metazoa</taxon>
        <taxon>Ecdysozoa</taxon>
        <taxon>Arthropoda</taxon>
        <taxon>Hexapoda</taxon>
        <taxon>Insecta</taxon>
        <taxon>Pterygota</taxon>
        <taxon>Neoptera</taxon>
        <taxon>Endopterygota</taxon>
        <taxon>Lepidoptera</taxon>
        <taxon>Glossata</taxon>
        <taxon>Ditrysia</taxon>
        <taxon>Noctuoidea</taxon>
        <taxon>Erebidae</taxon>
        <taxon>Arctiinae</taxon>
        <taxon>Arctia</taxon>
    </lineage>
</organism>
<proteinExistence type="inferred from homology"/>
<name>A0A8S1A3P6_ARCPL</name>
<evidence type="ECO:0000256" key="3">
    <source>
        <dbReference type="RuleBase" id="RU367036"/>
    </source>
</evidence>
<dbReference type="EMBL" id="CADEBC010000511">
    <property type="protein sequence ID" value="CAB3241593.1"/>
    <property type="molecule type" value="Genomic_DNA"/>
</dbReference>
<dbReference type="PANTHER" id="PTHR12510:SF4">
    <property type="entry name" value="GAMMA-GLUTAMYLAMINECYCLOTRANSFERASE"/>
    <property type="match status" value="1"/>
</dbReference>
<evidence type="ECO:0000256" key="2">
    <source>
        <dbReference type="PIRSR" id="PIRSR639126-1"/>
    </source>
</evidence>
<feature type="domain" description="Gamma-glutamylcyclotransferase AIG2-like" evidence="4">
    <location>
        <begin position="28"/>
        <end position="149"/>
    </location>
</feature>
<keyword evidence="6" id="KW-1185">Reference proteome</keyword>
<dbReference type="Gene3D" id="3.10.490.10">
    <property type="entry name" value="Gamma-glutamyl cyclotransferase-like"/>
    <property type="match status" value="1"/>
</dbReference>
<dbReference type="CDD" id="cd06661">
    <property type="entry name" value="GGCT_like"/>
    <property type="match status" value="1"/>
</dbReference>
<comment type="similarity">
    <text evidence="1 3">Belongs to the gamma-glutamylcyclotransferase family.</text>
</comment>
<evidence type="ECO:0000313" key="6">
    <source>
        <dbReference type="Proteomes" id="UP000494106"/>
    </source>
</evidence>
<dbReference type="Pfam" id="PF06094">
    <property type="entry name" value="GGACT"/>
    <property type="match status" value="1"/>
</dbReference>
<dbReference type="PANTHER" id="PTHR12510">
    <property type="entry name" value="TROPONIN C-AKIN-1 PROTEIN"/>
    <property type="match status" value="1"/>
</dbReference>
<comment type="caution">
    <text evidence="5">The sequence shown here is derived from an EMBL/GenBank/DDBJ whole genome shotgun (WGS) entry which is preliminary data.</text>
</comment>
<evidence type="ECO:0000313" key="5">
    <source>
        <dbReference type="EMBL" id="CAB3241593.1"/>
    </source>
</evidence>
<evidence type="ECO:0000256" key="1">
    <source>
        <dbReference type="ARBA" id="ARBA00008861"/>
    </source>
</evidence>
<dbReference type="SUPFAM" id="SSF110857">
    <property type="entry name" value="Gamma-glutamyl cyclotransferase-like"/>
    <property type="match status" value="1"/>
</dbReference>
<sequence length="188" mass="21686">MIGILNTLFVPKTLNYGAIRAKSMFHKVFVYGTLKQNEPNHHWLTNKENGESSFHAYGATVTKYPLIIATRYNIPFLLKDPGNGHFVKGEVYNVDEDMLGRLDLLEDHPNYYEREQDDILIVKENSFSGQATEQHERCWVYFLRKFKPELLKYPMLDSYTSGGAHGKQYLESGNESTIADLNDVFVKK</sequence>
<gene>
    <name evidence="5" type="ORF">APLA_LOCUS8743</name>
</gene>
<evidence type="ECO:0000259" key="4">
    <source>
        <dbReference type="Pfam" id="PF06094"/>
    </source>
</evidence>
<dbReference type="InterPro" id="IPR009288">
    <property type="entry name" value="AIG2-like_dom"/>
</dbReference>
<dbReference type="Proteomes" id="UP000494106">
    <property type="component" value="Unassembled WGS sequence"/>
</dbReference>
<reference evidence="5 6" key="1">
    <citation type="submission" date="2020-04" db="EMBL/GenBank/DDBJ databases">
        <authorList>
            <person name="Wallbank WR R."/>
            <person name="Pardo Diaz C."/>
            <person name="Kozak K."/>
            <person name="Martin S."/>
            <person name="Jiggins C."/>
            <person name="Moest M."/>
            <person name="Warren A I."/>
            <person name="Byers J.R.P. K."/>
            <person name="Montejo-Kovacevich G."/>
            <person name="Yen C E."/>
        </authorList>
    </citation>
    <scope>NUCLEOTIDE SEQUENCE [LARGE SCALE GENOMIC DNA]</scope>
</reference>